<dbReference type="GO" id="GO:0016887">
    <property type="term" value="F:ATP hydrolysis activity"/>
    <property type="evidence" value="ECO:0007669"/>
    <property type="project" value="InterPro"/>
</dbReference>
<dbReference type="PROSITE" id="PS50929">
    <property type="entry name" value="ABC_TM1F"/>
    <property type="match status" value="1"/>
</dbReference>
<evidence type="ECO:0000259" key="8">
    <source>
        <dbReference type="PROSITE" id="PS50893"/>
    </source>
</evidence>
<evidence type="ECO:0000313" key="10">
    <source>
        <dbReference type="EMBL" id="ETZ04467.1"/>
    </source>
</evidence>
<dbReference type="SMART" id="SM00382">
    <property type="entry name" value="AAA"/>
    <property type="match status" value="1"/>
</dbReference>
<organism evidence="10 11">
    <name type="scientific">Holospora undulata HU1</name>
    <dbReference type="NCBI Taxonomy" id="1321371"/>
    <lineage>
        <taxon>Bacteria</taxon>
        <taxon>Pseudomonadati</taxon>
        <taxon>Pseudomonadota</taxon>
        <taxon>Alphaproteobacteria</taxon>
        <taxon>Holosporales</taxon>
        <taxon>Holosporaceae</taxon>
        <taxon>Holospora</taxon>
    </lineage>
</organism>
<feature type="transmembrane region" description="Helical" evidence="7">
    <location>
        <begin position="77"/>
        <end position="102"/>
    </location>
</feature>
<dbReference type="SUPFAM" id="SSF90123">
    <property type="entry name" value="ABC transporter transmembrane region"/>
    <property type="match status" value="1"/>
</dbReference>
<dbReference type="Gene3D" id="1.20.1560.10">
    <property type="entry name" value="ABC transporter type 1, transmembrane domain"/>
    <property type="match status" value="1"/>
</dbReference>
<comment type="subcellular location">
    <subcellularLocation>
        <location evidence="1">Cell membrane</location>
        <topology evidence="1">Multi-pass membrane protein</topology>
    </subcellularLocation>
</comment>
<accession>A0A061JGS5</accession>
<dbReference type="Gene3D" id="3.40.50.300">
    <property type="entry name" value="P-loop containing nucleotide triphosphate hydrolases"/>
    <property type="match status" value="1"/>
</dbReference>
<keyword evidence="5 7" id="KW-1133">Transmembrane helix</keyword>
<dbReference type="SUPFAM" id="SSF52540">
    <property type="entry name" value="P-loop containing nucleoside triphosphate hydrolases"/>
    <property type="match status" value="1"/>
</dbReference>
<dbReference type="RefSeq" id="WP_006303088.1">
    <property type="nucleotide sequence ID" value="NZ_ARPM03000193.1"/>
</dbReference>
<dbReference type="GO" id="GO:0140359">
    <property type="term" value="F:ABC-type transporter activity"/>
    <property type="evidence" value="ECO:0007669"/>
    <property type="project" value="InterPro"/>
</dbReference>
<dbReference type="InterPro" id="IPR036640">
    <property type="entry name" value="ABC1_TM_sf"/>
</dbReference>
<protein>
    <submittedName>
        <fullName evidence="10">Protein glycosylation K</fullName>
    </submittedName>
</protein>
<comment type="caution">
    <text evidence="10">The sequence shown here is derived from an EMBL/GenBank/DDBJ whole genome shotgun (WGS) entry which is preliminary data.</text>
</comment>
<reference evidence="10 11" key="1">
    <citation type="journal article" date="2013" name="Genome Announc.">
        <title>Draft Genome Sequence of Holospora undulata Strain HU1, a Micronucleus-Specific Symbiont of the Ciliate Paramecium caudatum.</title>
        <authorList>
            <person name="Dohra H."/>
            <person name="Suzuki H."/>
            <person name="Suzuki T."/>
            <person name="Tanaka K."/>
            <person name="Fujishima M."/>
        </authorList>
    </citation>
    <scope>NUCLEOTIDE SEQUENCE [LARGE SCALE GENOMIC DNA]</scope>
    <source>
        <strain evidence="10 11">HU1</strain>
    </source>
</reference>
<evidence type="ECO:0000313" key="11">
    <source>
        <dbReference type="Proteomes" id="UP000026922"/>
    </source>
</evidence>
<dbReference type="GO" id="GO:0034040">
    <property type="term" value="F:ATPase-coupled lipid transmembrane transporter activity"/>
    <property type="evidence" value="ECO:0007669"/>
    <property type="project" value="TreeGrafter"/>
</dbReference>
<feature type="transmembrane region" description="Helical" evidence="7">
    <location>
        <begin position="264"/>
        <end position="285"/>
    </location>
</feature>
<feature type="transmembrane region" description="Helical" evidence="7">
    <location>
        <begin position="25"/>
        <end position="53"/>
    </location>
</feature>
<keyword evidence="6 7" id="KW-0472">Membrane</keyword>
<evidence type="ECO:0000256" key="4">
    <source>
        <dbReference type="ARBA" id="ARBA00022840"/>
    </source>
</evidence>
<proteinExistence type="predicted"/>
<sequence length="586" mass="65683">MTTPSILSAIKKLRALLTREEKLKWLGIVAFALTTSLLEVVTASVIVVFAQVLNAPETGLKYLGKIDFPSDLSPGRVVFYTAMIVGVVYLIKNIVAASEIFFQNFFIQKMSYHFKGKLLHRYAGADYEFYLTRNSSLGTQVVGRDTEMVFSSGMVAIAIILSEGVVFFALIGVIIYMNPSLAFTILGIGGGIAVVITKFVLPWFYQFGQKLQETALYGNQNLIQFFHAFKEIVLLGKGEFFINAYQVHSLKKGKIQALQSSLNVLPRIVIEILFMGGIVVTIGILCLDQESPVHMLGMLGGYLYSGFRLMPGLNRIINQLNIFKSTIPSIERVHREYIMMAAKKNYVDVPEFSFDRDLEIKDLSFRYINVGKDALSGIFLKIKKGEFIGIVGETGSGKSTLVNLILGLLPPCKGFILVDEKYPVNSYQWHGKIGYVPQSIYLTDDTIEKNIAFGETVTDKLRLDAVIDTAQLRDFIDSLPEREKTFVGEHGIRLSGGERQRISIARALYHSPEVLIFDEATSALDNETEARLMETINTVSKDRTVIMIAHRLTTLKNCSRIVVMDKGRVKDITEYEKMDNVFNEVR</sequence>
<dbReference type="InterPro" id="IPR027417">
    <property type="entry name" value="P-loop_NTPase"/>
</dbReference>
<dbReference type="AlphaFoldDB" id="A0A061JGS5"/>
<dbReference type="PROSITE" id="PS00211">
    <property type="entry name" value="ABC_TRANSPORTER_1"/>
    <property type="match status" value="1"/>
</dbReference>
<feature type="domain" description="ABC transporter" evidence="8">
    <location>
        <begin position="358"/>
        <end position="585"/>
    </location>
</feature>
<dbReference type="InterPro" id="IPR003439">
    <property type="entry name" value="ABC_transporter-like_ATP-bd"/>
</dbReference>
<evidence type="ECO:0000256" key="3">
    <source>
        <dbReference type="ARBA" id="ARBA00022741"/>
    </source>
</evidence>
<feature type="domain" description="ABC transmembrane type-1" evidence="9">
    <location>
        <begin position="26"/>
        <end position="325"/>
    </location>
</feature>
<dbReference type="InterPro" id="IPR017871">
    <property type="entry name" value="ABC_transporter-like_CS"/>
</dbReference>
<evidence type="ECO:0000256" key="7">
    <source>
        <dbReference type="SAM" id="Phobius"/>
    </source>
</evidence>
<dbReference type="Proteomes" id="UP000026922">
    <property type="component" value="Unassembled WGS sequence"/>
</dbReference>
<keyword evidence="11" id="KW-1185">Reference proteome</keyword>
<keyword evidence="3" id="KW-0547">Nucleotide-binding</keyword>
<gene>
    <name evidence="10" type="ORF">K737_301125</name>
</gene>
<evidence type="ECO:0000256" key="2">
    <source>
        <dbReference type="ARBA" id="ARBA00022692"/>
    </source>
</evidence>
<keyword evidence="4" id="KW-0067">ATP-binding</keyword>
<evidence type="ECO:0000259" key="9">
    <source>
        <dbReference type="PROSITE" id="PS50929"/>
    </source>
</evidence>
<dbReference type="PANTHER" id="PTHR24221">
    <property type="entry name" value="ATP-BINDING CASSETTE SUB-FAMILY B"/>
    <property type="match status" value="1"/>
</dbReference>
<feature type="transmembrane region" description="Helical" evidence="7">
    <location>
        <begin position="181"/>
        <end position="201"/>
    </location>
</feature>
<dbReference type="GO" id="GO:0005886">
    <property type="term" value="C:plasma membrane"/>
    <property type="evidence" value="ECO:0007669"/>
    <property type="project" value="UniProtKB-SubCell"/>
</dbReference>
<dbReference type="Pfam" id="PF00664">
    <property type="entry name" value="ABC_membrane"/>
    <property type="match status" value="1"/>
</dbReference>
<dbReference type="InterPro" id="IPR003593">
    <property type="entry name" value="AAA+_ATPase"/>
</dbReference>
<evidence type="ECO:0000256" key="1">
    <source>
        <dbReference type="ARBA" id="ARBA00004651"/>
    </source>
</evidence>
<dbReference type="GO" id="GO:0005524">
    <property type="term" value="F:ATP binding"/>
    <property type="evidence" value="ECO:0007669"/>
    <property type="project" value="UniProtKB-KW"/>
</dbReference>
<dbReference type="InterPro" id="IPR011527">
    <property type="entry name" value="ABC1_TM_dom"/>
</dbReference>
<dbReference type="PROSITE" id="PS50893">
    <property type="entry name" value="ABC_TRANSPORTER_2"/>
    <property type="match status" value="1"/>
</dbReference>
<name>A0A061JGS5_9PROT</name>
<dbReference type="Pfam" id="PF00005">
    <property type="entry name" value="ABC_tran"/>
    <property type="match status" value="1"/>
</dbReference>
<dbReference type="InterPro" id="IPR039421">
    <property type="entry name" value="Type_1_exporter"/>
</dbReference>
<dbReference type="EMBL" id="ARPM03000193">
    <property type="protein sequence ID" value="ETZ04467.1"/>
    <property type="molecule type" value="Genomic_DNA"/>
</dbReference>
<evidence type="ECO:0000256" key="6">
    <source>
        <dbReference type="ARBA" id="ARBA00023136"/>
    </source>
</evidence>
<feature type="transmembrane region" description="Helical" evidence="7">
    <location>
        <begin position="154"/>
        <end position="175"/>
    </location>
</feature>
<keyword evidence="2 7" id="KW-0812">Transmembrane</keyword>
<evidence type="ECO:0000256" key="5">
    <source>
        <dbReference type="ARBA" id="ARBA00022989"/>
    </source>
</evidence>
<dbReference type="PANTHER" id="PTHR24221:SF654">
    <property type="entry name" value="ATP-BINDING CASSETTE SUB-FAMILY B MEMBER 6"/>
    <property type="match status" value="1"/>
</dbReference>